<proteinExistence type="predicted"/>
<dbReference type="InterPro" id="IPR003604">
    <property type="entry name" value="Matrin/U1-like-C_Znf_C2H2"/>
</dbReference>
<dbReference type="PROSITE" id="PS50171">
    <property type="entry name" value="ZF_MATRIN"/>
    <property type="match status" value="1"/>
</dbReference>
<feature type="region of interest" description="Disordered" evidence="6">
    <location>
        <begin position="1"/>
        <end position="59"/>
    </location>
</feature>
<feature type="compositionally biased region" description="Basic and acidic residues" evidence="6">
    <location>
        <begin position="425"/>
        <end position="475"/>
    </location>
</feature>
<feature type="compositionally biased region" description="Polar residues" evidence="6">
    <location>
        <begin position="352"/>
        <end position="365"/>
    </location>
</feature>
<dbReference type="PANTHER" id="PTHR15491:SF9">
    <property type="entry name" value="CIP1-INTERACTING ZINC FINGER PROTEIN"/>
    <property type="match status" value="1"/>
</dbReference>
<evidence type="ECO:0000256" key="4">
    <source>
        <dbReference type="ARBA" id="ARBA00022833"/>
    </source>
</evidence>
<evidence type="ECO:0000256" key="6">
    <source>
        <dbReference type="SAM" id="MobiDB-lite"/>
    </source>
</evidence>
<keyword evidence="2" id="KW-0479">Metal-binding</keyword>
<feature type="compositionally biased region" description="Low complexity" evidence="6">
    <location>
        <begin position="499"/>
        <end position="511"/>
    </location>
</feature>
<comment type="subcellular location">
    <subcellularLocation>
        <location evidence="1">Nucleus</location>
    </subcellularLocation>
</comment>
<feature type="region of interest" description="Disordered" evidence="6">
    <location>
        <begin position="337"/>
        <end position="376"/>
    </location>
</feature>
<dbReference type="GO" id="GO:0005634">
    <property type="term" value="C:nucleus"/>
    <property type="evidence" value="ECO:0007669"/>
    <property type="project" value="UniProtKB-SubCell"/>
</dbReference>
<feature type="compositionally biased region" description="Low complexity" evidence="6">
    <location>
        <begin position="107"/>
        <end position="117"/>
    </location>
</feature>
<dbReference type="Proteomes" id="UP001274896">
    <property type="component" value="Unassembled WGS sequence"/>
</dbReference>
<dbReference type="SMART" id="SM00451">
    <property type="entry name" value="ZnF_U1"/>
    <property type="match status" value="2"/>
</dbReference>
<organism evidence="8 9">
    <name type="scientific">Hemibagrus guttatus</name>
    <dbReference type="NCBI Taxonomy" id="175788"/>
    <lineage>
        <taxon>Eukaryota</taxon>
        <taxon>Metazoa</taxon>
        <taxon>Chordata</taxon>
        <taxon>Craniata</taxon>
        <taxon>Vertebrata</taxon>
        <taxon>Euteleostomi</taxon>
        <taxon>Actinopterygii</taxon>
        <taxon>Neopterygii</taxon>
        <taxon>Teleostei</taxon>
        <taxon>Ostariophysi</taxon>
        <taxon>Siluriformes</taxon>
        <taxon>Bagridae</taxon>
        <taxon>Hemibagrus</taxon>
    </lineage>
</organism>
<feature type="compositionally biased region" description="Basic and acidic residues" evidence="6">
    <location>
        <begin position="367"/>
        <end position="376"/>
    </location>
</feature>
<evidence type="ECO:0000259" key="7">
    <source>
        <dbReference type="PROSITE" id="PS50171"/>
    </source>
</evidence>
<evidence type="ECO:0000313" key="8">
    <source>
        <dbReference type="EMBL" id="KAK3535835.1"/>
    </source>
</evidence>
<sequence length="602" mass="68251">MSQKYPYTNREDDFPSRQDMYTDSYQRQSNTYRPSIRSSSQEQNRSTASSNRTVDSPVNLPGKALSFLHSCGLDSSDIAHLAEIPEHLFTVETLSSLLLQIKERKLSSASSSRPSTSQPLDDTSAHSWEGSSHTTPVEYPINRPVHPVYPLPPEQVQTWQDRWGNPRQRSSSKSSSGPDYSVSKDTNRYHNTIQSAEASSCSFVDSKPRPLLSLKLEPPVVRPTRKEASDFNCKIPPAFPHVCRLCDISVRSTRDWFSHVRGNQHVRSQLGLLKKYPKWAQTVDFEKRSESSEGKHPHLFWNLISSPVVMDWSAHVTSGQHAQSQLDLMAKYPEWDGTVQSSRRNDVHTSTDIRAGTSQENTSDMKMSPEKNEEDHDFPKILENCVTLDEFMEEKSSDFQESDEAKVLIPKTEIRNLPTAEDETEEHHQSRKATEEKPSEEKALSSPQKEKEEVEVKAENVDEVNKEHTEEHNTDMTETQNVELKTQKVESDIDVPPIESSSVTSSAGVSEKSQEPTEAPTPPTESVKKPETTTDTLGPYEPNIPMGVEFVKMGYYCRVCFCFYSNEDTAKKVHCSSQAHYEKLKKHLKKEKAKAQSNREKS</sequence>
<keyword evidence="4" id="KW-0862">Zinc</keyword>
<feature type="domain" description="Matrin-type" evidence="7">
    <location>
        <begin position="555"/>
        <end position="586"/>
    </location>
</feature>
<protein>
    <recommendedName>
        <fullName evidence="7">Matrin-type domain-containing protein</fullName>
    </recommendedName>
</protein>
<dbReference type="GO" id="GO:0008270">
    <property type="term" value="F:zinc ion binding"/>
    <property type="evidence" value="ECO:0007669"/>
    <property type="project" value="UniProtKB-KW"/>
</dbReference>
<evidence type="ECO:0000256" key="3">
    <source>
        <dbReference type="ARBA" id="ARBA00022771"/>
    </source>
</evidence>
<reference evidence="8" key="1">
    <citation type="submission" date="2023-06" db="EMBL/GenBank/DDBJ databases">
        <title>Male Hemibagrus guttatus genome.</title>
        <authorList>
            <person name="Bian C."/>
        </authorList>
    </citation>
    <scope>NUCLEOTIDE SEQUENCE</scope>
    <source>
        <strain evidence="8">Male_cb2023</strain>
        <tissue evidence="8">Muscle</tissue>
    </source>
</reference>
<feature type="region of interest" description="Disordered" evidence="6">
    <location>
        <begin position="105"/>
        <end position="186"/>
    </location>
</feature>
<keyword evidence="5" id="KW-0539">Nucleus</keyword>
<feature type="compositionally biased region" description="Polar residues" evidence="6">
    <location>
        <begin position="19"/>
        <end position="56"/>
    </location>
</feature>
<evidence type="ECO:0000313" key="9">
    <source>
        <dbReference type="Proteomes" id="UP001274896"/>
    </source>
</evidence>
<dbReference type="AlphaFoldDB" id="A0AAE0QXW9"/>
<feature type="compositionally biased region" description="Low complexity" evidence="6">
    <location>
        <begin position="171"/>
        <end position="183"/>
    </location>
</feature>
<evidence type="ECO:0000256" key="1">
    <source>
        <dbReference type="ARBA" id="ARBA00004123"/>
    </source>
</evidence>
<feature type="compositionally biased region" description="Basic and acidic residues" evidence="6">
    <location>
        <begin position="395"/>
        <end position="406"/>
    </location>
</feature>
<evidence type="ECO:0000256" key="2">
    <source>
        <dbReference type="ARBA" id="ARBA00022723"/>
    </source>
</evidence>
<accession>A0AAE0QXW9</accession>
<comment type="caution">
    <text evidence="8">The sequence shown here is derived from an EMBL/GenBank/DDBJ whole genome shotgun (WGS) entry which is preliminary data.</text>
</comment>
<gene>
    <name evidence="8" type="ORF">QTP70_021148</name>
</gene>
<dbReference type="InterPro" id="IPR000690">
    <property type="entry name" value="Matrin/U1-C_Znf_C2H2"/>
</dbReference>
<dbReference type="EMBL" id="JAUCMX010000009">
    <property type="protein sequence ID" value="KAK3535835.1"/>
    <property type="molecule type" value="Genomic_DNA"/>
</dbReference>
<feature type="compositionally biased region" description="Polar residues" evidence="6">
    <location>
        <begin position="118"/>
        <end position="135"/>
    </location>
</feature>
<evidence type="ECO:0000256" key="5">
    <source>
        <dbReference type="ARBA" id="ARBA00023242"/>
    </source>
</evidence>
<keyword evidence="9" id="KW-1185">Reference proteome</keyword>
<name>A0AAE0QXW9_9TELE</name>
<dbReference type="PANTHER" id="PTHR15491">
    <property type="match status" value="1"/>
</dbReference>
<keyword evidence="3" id="KW-0863">Zinc-finger</keyword>
<dbReference type="GO" id="GO:0003676">
    <property type="term" value="F:nucleic acid binding"/>
    <property type="evidence" value="ECO:0007669"/>
    <property type="project" value="InterPro"/>
</dbReference>
<dbReference type="InterPro" id="IPR026811">
    <property type="entry name" value="CIZ1"/>
</dbReference>
<feature type="region of interest" description="Disordered" evidence="6">
    <location>
        <begin position="395"/>
        <end position="542"/>
    </location>
</feature>